<feature type="region of interest" description="Disordered" evidence="1">
    <location>
        <begin position="1165"/>
        <end position="1190"/>
    </location>
</feature>
<feature type="domain" description="CxC2-like cysteine cluster KDZ transposase-associated" evidence="2">
    <location>
        <begin position="182"/>
        <end position="286"/>
    </location>
</feature>
<name>A0ABR3EPP0_9AGAR</name>
<feature type="region of interest" description="Disordered" evidence="1">
    <location>
        <begin position="962"/>
        <end position="993"/>
    </location>
</feature>
<sequence>MSTKRKTTIAQLMGDIQSAGGPTKKVRQGASVTTTVQHPSGITTTRAKVEEKKPPTQPHSIATSLESVEDNIGLGKAEETLGETPLDTTSKPNTGNRSADYLRAFMNILSLLTTWFLLHDWDPNLDHECFCGRGKRTVQCQDCQDFELCCTKCWLELHRYNPWHWARVWNGYFFVQSDISTLRKDGFAVQIGHHGRPCPLLDRPKPIKFTVVHSNGVHGTLLSFCNCSSATRVEQLMKSRLFPASALEPETAYTFSMVKEYDIHSLQGKIPAYDWVYALRRLSDNAHTHTVNDPYNSFMLVVRVWRHIHDKIRFGEFYSLNPRALPHLPTGTFVVRCPTCPDPDMNMEEAWWKTEPWHLNMMYTTLDGNSKTRRFLKKGGEGDVSLYDGKSYFPPDAEYARFLQRVKEKKMDEPTPDCDNVKVVSRLTDLATHGMAVTGTVNHQCSHVFIMGVTDMFASENQANVDAALSRGYSLYGYDDKNAKDSTSHRRDVPHKQTYDAECHYAVNQNVRFATFSYLRGLRKLVLQLERGIPVLHLTGHKLLLCKILFALFYHWCNGHFTGEGAEQAWPELNRVGTYTCQMKCGHRHDVLIIHYNDWNHKKIVNLAYIIARELVIAAAQLEDQMMIFREQSWVFQEHAAAWSRQELVPRPNPDVEKSWIDAYHRPEKGLVPSIDSVLDSIAQQDGGGIALSIPGIGKDLQVYWRRAFEAEDIRERITVLQAKSYLTETEVKSLEGLRTRLEHAIVDFRERQNVITPRLPERFGKGMTNKITDEMDAFVLGLPSEMTEEERVTHGTTQLAIQEASLRTSHAYDTVNALQSTCRKIEVLVLYKDQNVSTEKMRTRMGTSIQNVLDVRARQLAVYNYNRRMLMELKGEDCDLPVLSVEDTERKDIDHKRRAGDSKRRDGTLWKLGPNSLDKLPGIPLGVLEAGGMKELVSATKMTQRAVRHSRSVWDGLIQVTKKSRKQNRDPAEPALPRNAQEARDAKRDKQFRKSDDAGVLWTLGSRKGLAKCDQATINAFELEGDRISWSRQQAEVYRWMEEFEKKHAEFHRMIRYFRRMQKAWTTIAENPEDPANANEKTDAKPSAKAAKINALRARALRQATIWGDYATVAIAQFSDVSYPPFHDMSTPLAPRVVEFRREQFEWMAELKMQRADLMYGATKAGMERSNPPPPKKASRKKEPEGKQC</sequence>
<dbReference type="EMBL" id="JBAHYK010002550">
    <property type="protein sequence ID" value="KAL0564850.1"/>
    <property type="molecule type" value="Genomic_DNA"/>
</dbReference>
<dbReference type="InterPro" id="IPR040521">
    <property type="entry name" value="KDZ"/>
</dbReference>
<evidence type="ECO:0000259" key="2">
    <source>
        <dbReference type="Pfam" id="PF18803"/>
    </source>
</evidence>
<comment type="caution">
    <text evidence="3">The sequence shown here is derived from an EMBL/GenBank/DDBJ whole genome shotgun (WGS) entry which is preliminary data.</text>
</comment>
<dbReference type="Proteomes" id="UP001465976">
    <property type="component" value="Unassembled WGS sequence"/>
</dbReference>
<organism evidence="3 4">
    <name type="scientific">Marasmius crinis-equi</name>
    <dbReference type="NCBI Taxonomy" id="585013"/>
    <lineage>
        <taxon>Eukaryota</taxon>
        <taxon>Fungi</taxon>
        <taxon>Dikarya</taxon>
        <taxon>Basidiomycota</taxon>
        <taxon>Agaricomycotina</taxon>
        <taxon>Agaricomycetes</taxon>
        <taxon>Agaricomycetidae</taxon>
        <taxon>Agaricales</taxon>
        <taxon>Marasmiineae</taxon>
        <taxon>Marasmiaceae</taxon>
        <taxon>Marasmius</taxon>
    </lineage>
</organism>
<dbReference type="InterPro" id="IPR041457">
    <property type="entry name" value="CxC2_KDZ-assoc"/>
</dbReference>
<evidence type="ECO:0000256" key="1">
    <source>
        <dbReference type="SAM" id="MobiDB-lite"/>
    </source>
</evidence>
<dbReference type="Pfam" id="PF18803">
    <property type="entry name" value="CxC2"/>
    <property type="match status" value="1"/>
</dbReference>
<protein>
    <recommendedName>
        <fullName evidence="2">CxC2-like cysteine cluster KDZ transposase-associated domain-containing protein</fullName>
    </recommendedName>
</protein>
<keyword evidence="4" id="KW-1185">Reference proteome</keyword>
<proteinExistence type="predicted"/>
<evidence type="ECO:0000313" key="3">
    <source>
        <dbReference type="EMBL" id="KAL0564850.1"/>
    </source>
</evidence>
<accession>A0ABR3EPP0</accession>
<feature type="compositionally biased region" description="Basic and acidic residues" evidence="1">
    <location>
        <begin position="982"/>
        <end position="993"/>
    </location>
</feature>
<evidence type="ECO:0000313" key="4">
    <source>
        <dbReference type="Proteomes" id="UP001465976"/>
    </source>
</evidence>
<feature type="region of interest" description="Disordered" evidence="1">
    <location>
        <begin position="14"/>
        <end position="63"/>
    </location>
</feature>
<dbReference type="Pfam" id="PF18758">
    <property type="entry name" value="KDZ"/>
    <property type="match status" value="1"/>
</dbReference>
<reference evidence="3 4" key="1">
    <citation type="submission" date="2024-02" db="EMBL/GenBank/DDBJ databases">
        <title>A draft genome for the cacao thread blight pathogen Marasmius crinis-equi.</title>
        <authorList>
            <person name="Cohen S.P."/>
            <person name="Baruah I.K."/>
            <person name="Amoako-Attah I."/>
            <person name="Bukari Y."/>
            <person name="Meinhardt L.W."/>
            <person name="Bailey B.A."/>
        </authorList>
    </citation>
    <scope>NUCLEOTIDE SEQUENCE [LARGE SCALE GENOMIC DNA]</scope>
    <source>
        <strain evidence="3 4">GH-76</strain>
    </source>
</reference>
<gene>
    <name evidence="3" type="ORF">V5O48_017186</name>
</gene>
<feature type="compositionally biased region" description="Polar residues" evidence="1">
    <location>
        <begin position="30"/>
        <end position="46"/>
    </location>
</feature>